<sequence>MADFDIRLNLMLGIQTALLGAVTRNLRAVTCGFDEKMITMRFIFDGEPTEWQRELCEVASTEVLAGFRVHHITVEILSHPCPNDIRPFYLKELVYLRWEPSEDEPG</sequence>
<dbReference type="EMBL" id="CP042467">
    <property type="protein sequence ID" value="QED26422.1"/>
    <property type="molecule type" value="Genomic_DNA"/>
</dbReference>
<organism evidence="1 2">
    <name type="scientific">Microvenator marinus</name>
    <dbReference type="NCBI Taxonomy" id="2600177"/>
    <lineage>
        <taxon>Bacteria</taxon>
        <taxon>Deltaproteobacteria</taxon>
        <taxon>Bradymonadales</taxon>
        <taxon>Microvenatoraceae</taxon>
        <taxon>Microvenator</taxon>
    </lineage>
</organism>
<dbReference type="InterPro" id="IPR058702">
    <property type="entry name" value="MafI2-like"/>
</dbReference>
<dbReference type="AlphaFoldDB" id="A0A5B8XKT1"/>
<dbReference type="RefSeq" id="WP_146957844.1">
    <property type="nucleotide sequence ID" value="NZ_CP042467.1"/>
</dbReference>
<gene>
    <name evidence="1" type="ORF">FRD01_03995</name>
</gene>
<dbReference type="Proteomes" id="UP000321595">
    <property type="component" value="Chromosome"/>
</dbReference>
<protein>
    <submittedName>
        <fullName evidence="1">Uncharacterized protein</fullName>
    </submittedName>
</protein>
<proteinExistence type="predicted"/>
<evidence type="ECO:0000313" key="2">
    <source>
        <dbReference type="Proteomes" id="UP000321595"/>
    </source>
</evidence>
<name>A0A5B8XKT1_9DELT</name>
<keyword evidence="2" id="KW-1185">Reference proteome</keyword>
<dbReference type="Pfam" id="PF26541">
    <property type="entry name" value="MafI2"/>
    <property type="match status" value="1"/>
</dbReference>
<evidence type="ECO:0000313" key="1">
    <source>
        <dbReference type="EMBL" id="QED26422.1"/>
    </source>
</evidence>
<dbReference type="OrthoDB" id="6401899at2"/>
<accession>A0A5B8XKT1</accession>
<reference evidence="1 2" key="1">
    <citation type="submission" date="2019-08" db="EMBL/GenBank/DDBJ databases">
        <authorList>
            <person name="Liang Q."/>
        </authorList>
    </citation>
    <scope>NUCLEOTIDE SEQUENCE [LARGE SCALE GENOMIC DNA]</scope>
    <source>
        <strain evidence="1 2">V1718</strain>
    </source>
</reference>
<dbReference type="KEGG" id="bbae:FRD01_03995"/>